<accession>A0A1K1PK92</accession>
<sequence>MLERLLLKHLTKKGKIAYFVGLVASIALVAFIILGVADYSLDSGRDVFFVSIVAVNLIWAGVCYFVWRKKEEENQE</sequence>
<feature type="transmembrane region" description="Helical" evidence="1">
    <location>
        <begin position="16"/>
        <end position="36"/>
    </location>
</feature>
<gene>
    <name evidence="2" type="ORF">SAMN05660313_01939</name>
</gene>
<evidence type="ECO:0000313" key="2">
    <source>
        <dbReference type="EMBL" id="SFW47875.1"/>
    </source>
</evidence>
<reference evidence="3" key="1">
    <citation type="submission" date="2016-11" db="EMBL/GenBank/DDBJ databases">
        <authorList>
            <person name="Varghese N."/>
            <person name="Submissions S."/>
        </authorList>
    </citation>
    <scope>NUCLEOTIDE SEQUENCE [LARGE SCALE GENOMIC DNA]</scope>
    <source>
        <strain evidence="3">DSM 24786</strain>
    </source>
</reference>
<proteinExistence type="predicted"/>
<organism evidence="2 3">
    <name type="scientific">Cellulophaga fucicola</name>
    <dbReference type="NCBI Taxonomy" id="76595"/>
    <lineage>
        <taxon>Bacteria</taxon>
        <taxon>Pseudomonadati</taxon>
        <taxon>Bacteroidota</taxon>
        <taxon>Flavobacteriia</taxon>
        <taxon>Flavobacteriales</taxon>
        <taxon>Flavobacteriaceae</taxon>
        <taxon>Cellulophaga</taxon>
    </lineage>
</organism>
<keyword evidence="1" id="KW-0812">Transmembrane</keyword>
<dbReference type="EMBL" id="FPIY01000002">
    <property type="protein sequence ID" value="SFW47875.1"/>
    <property type="molecule type" value="Genomic_DNA"/>
</dbReference>
<name>A0A1K1PK92_9FLAO</name>
<evidence type="ECO:0000256" key="1">
    <source>
        <dbReference type="SAM" id="Phobius"/>
    </source>
</evidence>
<protein>
    <submittedName>
        <fullName evidence="2">Uncharacterized protein</fullName>
    </submittedName>
</protein>
<keyword evidence="1" id="KW-1133">Transmembrane helix</keyword>
<dbReference type="OrthoDB" id="1447528at2"/>
<keyword evidence="3" id="KW-1185">Reference proteome</keyword>
<evidence type="ECO:0000313" key="3">
    <source>
        <dbReference type="Proteomes" id="UP000183257"/>
    </source>
</evidence>
<dbReference type="AlphaFoldDB" id="A0A1K1PK92"/>
<keyword evidence="1" id="KW-0472">Membrane</keyword>
<dbReference type="RefSeq" id="WP_072303567.1">
    <property type="nucleotide sequence ID" value="NZ_FPIY01000002.1"/>
</dbReference>
<feature type="transmembrane region" description="Helical" evidence="1">
    <location>
        <begin position="48"/>
        <end position="67"/>
    </location>
</feature>
<dbReference type="Proteomes" id="UP000183257">
    <property type="component" value="Unassembled WGS sequence"/>
</dbReference>